<dbReference type="SUPFAM" id="SSF53448">
    <property type="entry name" value="Nucleotide-diphospho-sugar transferases"/>
    <property type="match status" value="1"/>
</dbReference>
<dbReference type="RefSeq" id="WP_176758698.1">
    <property type="nucleotide sequence ID" value="NZ_FNCE01000020.1"/>
</dbReference>
<dbReference type="AlphaFoldDB" id="A0A1G7V479"/>
<dbReference type="STRING" id="1082479.SAMN05216241_12014"/>
<accession>A0A1G7V479</accession>
<keyword evidence="3" id="KW-1185">Reference proteome</keyword>
<dbReference type="InterPro" id="IPR009367">
    <property type="entry name" value="Elm1-like"/>
</dbReference>
<reference evidence="2 3" key="1">
    <citation type="submission" date="2016-10" db="EMBL/GenBank/DDBJ databases">
        <authorList>
            <person name="de Groot N.N."/>
        </authorList>
    </citation>
    <scope>NUCLEOTIDE SEQUENCE [LARGE SCALE GENOMIC DNA]</scope>
    <source>
        <strain evidence="2 3">DSM 25584</strain>
    </source>
</reference>
<gene>
    <name evidence="2" type="ORF">SAMN05216241_12014</name>
</gene>
<evidence type="ECO:0000313" key="2">
    <source>
        <dbReference type="EMBL" id="SDG54368.1"/>
    </source>
</evidence>
<sequence>MAGPHQARPQVVRDHPDRIVLPPDPGVEPDPRPPVRIFLGTEDGQDRAERIFVHSVACARNPARTYEIHLMKNLAGFDRRRWRTGFTLYRYAIPDLAGRSGRAIYNDVDQIYLTDPAELFDLPMTGHGYLAVSPRDTSVMLLDCEAMAGVWNREAAARGTKRSLINAAVEAGHAGPLDPGWNARDDELREGESKVVHYTELNRQPWRPFPGQYTYHPNPWGMVWHRLERDADARGFELFGPGAPSQHFTRFAREAAAQDAGDPTLTRASQAAHTRVADAGVERLVRVHAGGDSGAPELPAEHVESMDATATADWPRGDAVAAVNLLDRAPPDDVPWLIAETFRHADALAYFAVRADRARARVEPHGVRRTAAWYRERIARVAHRFPDVSWVLDTVERGSGRAAPTEVYAADAPGASRHAWLLQENGADPDPMRALAAEMGWTVTETSAAPATAGDGGWPDVVLSTGKVGARAARHVQARAGNGTRLIHLGQPHADVSAFDLVLTTAADRLPLFPTVAYLPLPPTTWTRAGLDDAAARACNRLGDAPRPWVVWWADGSAESDRPVEAHARARAESLGGTALCATPADGTDLDPESNGAARPDRGIVGAADRLVVAAGGPERLARACASGQPVEIVPVPGAGGGTSLPARFHRWLSHRLSHRGTPLQQTPVERTGDRLIAHGLVTPRRDPLRVDQDAHILGLATLVGRDDPPALHASADQRAWAARAARRMLGAGRRVTG</sequence>
<dbReference type="Gene3D" id="3.90.550.10">
    <property type="entry name" value="Spore Coat Polysaccharide Biosynthesis Protein SpsA, Chain A"/>
    <property type="match status" value="1"/>
</dbReference>
<proteinExistence type="predicted"/>
<dbReference type="EMBL" id="FNCE01000020">
    <property type="protein sequence ID" value="SDG54368.1"/>
    <property type="molecule type" value="Genomic_DNA"/>
</dbReference>
<feature type="region of interest" description="Disordered" evidence="1">
    <location>
        <begin position="1"/>
        <end position="33"/>
    </location>
</feature>
<dbReference type="InterPro" id="IPR029044">
    <property type="entry name" value="Nucleotide-diphossugar_trans"/>
</dbReference>
<protein>
    <submittedName>
        <fullName evidence="2">Uncharacterized protein</fullName>
    </submittedName>
</protein>
<dbReference type="Proteomes" id="UP000199415">
    <property type="component" value="Unassembled WGS sequence"/>
</dbReference>
<dbReference type="Pfam" id="PF06258">
    <property type="entry name" value="Mito_fiss_Elm1"/>
    <property type="match status" value="1"/>
</dbReference>
<evidence type="ECO:0000313" key="3">
    <source>
        <dbReference type="Proteomes" id="UP000199415"/>
    </source>
</evidence>
<name>A0A1G7V479_9PROT</name>
<organism evidence="2 3">
    <name type="scientific">Limimonas halophila</name>
    <dbReference type="NCBI Taxonomy" id="1082479"/>
    <lineage>
        <taxon>Bacteria</taxon>
        <taxon>Pseudomonadati</taxon>
        <taxon>Pseudomonadota</taxon>
        <taxon>Alphaproteobacteria</taxon>
        <taxon>Rhodospirillales</taxon>
        <taxon>Rhodovibrionaceae</taxon>
        <taxon>Limimonas</taxon>
    </lineage>
</organism>
<feature type="compositionally biased region" description="Pro residues" evidence="1">
    <location>
        <begin position="22"/>
        <end position="33"/>
    </location>
</feature>
<evidence type="ECO:0000256" key="1">
    <source>
        <dbReference type="SAM" id="MobiDB-lite"/>
    </source>
</evidence>